<gene>
    <name evidence="1" type="ORF">T10_5920</name>
</gene>
<reference evidence="1 2" key="1">
    <citation type="submission" date="2015-01" db="EMBL/GenBank/DDBJ databases">
        <title>Evolution of Trichinella species and genotypes.</title>
        <authorList>
            <person name="Korhonen P.K."/>
            <person name="Edoardo P."/>
            <person name="Giuseppe L.R."/>
            <person name="Gasser R.B."/>
        </authorList>
    </citation>
    <scope>NUCLEOTIDE SEQUENCE [LARGE SCALE GENOMIC DNA]</scope>
    <source>
        <strain evidence="1">ISS1980</strain>
    </source>
</reference>
<name>A0A0V1MY21_9BILA</name>
<protein>
    <submittedName>
        <fullName evidence="1">Uncharacterized protein</fullName>
    </submittedName>
</protein>
<evidence type="ECO:0000313" key="2">
    <source>
        <dbReference type="Proteomes" id="UP000054843"/>
    </source>
</evidence>
<comment type="caution">
    <text evidence="1">The sequence shown here is derived from an EMBL/GenBank/DDBJ whole genome shotgun (WGS) entry which is preliminary data.</text>
</comment>
<evidence type="ECO:0000313" key="1">
    <source>
        <dbReference type="EMBL" id="KRZ76480.1"/>
    </source>
</evidence>
<accession>A0A0V1MY21</accession>
<dbReference type="Proteomes" id="UP000054843">
    <property type="component" value="Unassembled WGS sequence"/>
</dbReference>
<keyword evidence="2" id="KW-1185">Reference proteome</keyword>
<dbReference type="AlphaFoldDB" id="A0A0V1MY21"/>
<dbReference type="EMBL" id="JYDO01000028">
    <property type="protein sequence ID" value="KRZ76480.1"/>
    <property type="molecule type" value="Genomic_DNA"/>
</dbReference>
<organism evidence="1 2">
    <name type="scientific">Trichinella papuae</name>
    <dbReference type="NCBI Taxonomy" id="268474"/>
    <lineage>
        <taxon>Eukaryota</taxon>
        <taxon>Metazoa</taxon>
        <taxon>Ecdysozoa</taxon>
        <taxon>Nematoda</taxon>
        <taxon>Enoplea</taxon>
        <taxon>Dorylaimia</taxon>
        <taxon>Trichinellida</taxon>
        <taxon>Trichinellidae</taxon>
        <taxon>Trichinella</taxon>
    </lineage>
</organism>
<proteinExistence type="predicted"/>
<dbReference type="OrthoDB" id="10393358at2759"/>
<sequence>MIRFVWPPTVIVNRTQSAGGFQPWSDFADGQSTEQLARKDVQVALIVYLYNEHKRSPMNVGNAWPVMLLMRHYKSVAPAEISRKLAPANKMDDQSLSQSCRVPIASIRPQSTPLVLKHHLASTRWITMHAVRLLTRAQMNDKALERRRVYVKLTSTMGEHVDYCSQRMDSHWYAD</sequence>